<feature type="compositionally biased region" description="Polar residues" evidence="1">
    <location>
        <begin position="1"/>
        <end position="34"/>
    </location>
</feature>
<proteinExistence type="predicted"/>
<keyword evidence="2" id="KW-1133">Transmembrane helix</keyword>
<keyword evidence="4" id="KW-1185">Reference proteome</keyword>
<evidence type="ECO:0000256" key="2">
    <source>
        <dbReference type="SAM" id="Phobius"/>
    </source>
</evidence>
<reference evidence="3" key="1">
    <citation type="submission" date="2019-06" db="EMBL/GenBank/DDBJ databases">
        <authorList>
            <person name="Zheng W."/>
        </authorList>
    </citation>
    <scope>NUCLEOTIDE SEQUENCE</scope>
    <source>
        <strain evidence="3">QDHG01</strain>
    </source>
</reference>
<dbReference type="Proteomes" id="UP000785679">
    <property type="component" value="Unassembled WGS sequence"/>
</dbReference>
<evidence type="ECO:0000313" key="3">
    <source>
        <dbReference type="EMBL" id="TNV72089.1"/>
    </source>
</evidence>
<dbReference type="AlphaFoldDB" id="A0A8J8NCC0"/>
<protein>
    <submittedName>
        <fullName evidence="3">Uncharacterized protein</fullName>
    </submittedName>
</protein>
<name>A0A8J8NCC0_HALGN</name>
<sequence length="209" mass="22930">MKASNLTPATSSFASFQHGSSPLPSSEPTQSTKRGSGATALSILQTQQTNSKQGTSFEMLGPKQGSSVLESSRSHVYLASDEQQQAISLKQKLKELAKDKLHLVRNAAGRVNTRIFKASQALRKPSVVIFFKKSLRYGFILFAIAIIILIAVALFEFLAHFITNLGAVLVSYKLPNSNIGVFLYHLVHNQAWDTCRYVSGLFLILEEGN</sequence>
<keyword evidence="2" id="KW-0472">Membrane</keyword>
<accession>A0A8J8NCC0</accession>
<dbReference type="EMBL" id="RRYP01024350">
    <property type="protein sequence ID" value="TNV72089.1"/>
    <property type="molecule type" value="Genomic_DNA"/>
</dbReference>
<keyword evidence="2" id="KW-0812">Transmembrane</keyword>
<feature type="region of interest" description="Disordered" evidence="1">
    <location>
        <begin position="1"/>
        <end position="40"/>
    </location>
</feature>
<feature type="transmembrane region" description="Helical" evidence="2">
    <location>
        <begin position="139"/>
        <end position="162"/>
    </location>
</feature>
<organism evidence="3 4">
    <name type="scientific">Halteria grandinella</name>
    <dbReference type="NCBI Taxonomy" id="5974"/>
    <lineage>
        <taxon>Eukaryota</taxon>
        <taxon>Sar</taxon>
        <taxon>Alveolata</taxon>
        <taxon>Ciliophora</taxon>
        <taxon>Intramacronucleata</taxon>
        <taxon>Spirotrichea</taxon>
        <taxon>Stichotrichia</taxon>
        <taxon>Sporadotrichida</taxon>
        <taxon>Halteriidae</taxon>
        <taxon>Halteria</taxon>
    </lineage>
</organism>
<evidence type="ECO:0000313" key="4">
    <source>
        <dbReference type="Proteomes" id="UP000785679"/>
    </source>
</evidence>
<evidence type="ECO:0000256" key="1">
    <source>
        <dbReference type="SAM" id="MobiDB-lite"/>
    </source>
</evidence>
<gene>
    <name evidence="3" type="ORF">FGO68_gene667</name>
</gene>
<comment type="caution">
    <text evidence="3">The sequence shown here is derived from an EMBL/GenBank/DDBJ whole genome shotgun (WGS) entry which is preliminary data.</text>
</comment>